<protein>
    <recommendedName>
        <fullName evidence="2">mannose-1-phosphate guanylyltransferase</fullName>
        <ecNumber evidence="2">2.7.7.13</ecNumber>
    </recommendedName>
</protein>
<gene>
    <name evidence="12" type="ORF">SMD31_17760</name>
</gene>
<dbReference type="Gene3D" id="3.90.550.10">
    <property type="entry name" value="Spore Coat Polysaccharide Biosynthesis Protein SpsA, Chain A"/>
    <property type="match status" value="1"/>
</dbReference>
<evidence type="ECO:0000256" key="4">
    <source>
        <dbReference type="ARBA" id="ARBA00022695"/>
    </source>
</evidence>
<evidence type="ECO:0000259" key="9">
    <source>
        <dbReference type="Pfam" id="PF00483"/>
    </source>
</evidence>
<evidence type="ECO:0000256" key="1">
    <source>
        <dbReference type="ARBA" id="ARBA00006115"/>
    </source>
</evidence>
<keyword evidence="5" id="KW-0547">Nucleotide-binding</keyword>
<dbReference type="PANTHER" id="PTHR46390:SF1">
    <property type="entry name" value="MANNOSE-1-PHOSPHATE GUANYLYLTRANSFERASE"/>
    <property type="match status" value="1"/>
</dbReference>
<dbReference type="InterPro" id="IPR051161">
    <property type="entry name" value="Mannose-6P_isomerase_type2"/>
</dbReference>
<evidence type="ECO:0000256" key="5">
    <source>
        <dbReference type="ARBA" id="ARBA00022741"/>
    </source>
</evidence>
<dbReference type="Pfam" id="PF22640">
    <property type="entry name" value="ManC_GMP_beta-helix"/>
    <property type="match status" value="1"/>
</dbReference>
<evidence type="ECO:0000256" key="8">
    <source>
        <dbReference type="RuleBase" id="RU004190"/>
    </source>
</evidence>
<keyword evidence="3 12" id="KW-0808">Transferase</keyword>
<proteinExistence type="inferred from homology"/>
<feature type="domain" description="Mannose-6-phosphate isomerase type II C-terminal" evidence="10">
    <location>
        <begin position="365"/>
        <end position="473"/>
    </location>
</feature>
<dbReference type="PANTHER" id="PTHR46390">
    <property type="entry name" value="MANNOSE-1-PHOSPHATE GUANYLYLTRANSFERASE"/>
    <property type="match status" value="1"/>
</dbReference>
<comment type="caution">
    <text evidence="12">The sequence shown here is derived from an EMBL/GenBank/DDBJ whole genome shotgun (WGS) entry which is preliminary data.</text>
</comment>
<evidence type="ECO:0000259" key="11">
    <source>
        <dbReference type="Pfam" id="PF22640"/>
    </source>
</evidence>
<dbReference type="InterPro" id="IPR005835">
    <property type="entry name" value="NTP_transferase_dom"/>
</dbReference>
<dbReference type="InterPro" id="IPR029044">
    <property type="entry name" value="Nucleotide-diphossugar_trans"/>
</dbReference>
<feature type="domain" description="Nucleotidyl transferase" evidence="9">
    <location>
        <begin position="13"/>
        <end position="293"/>
    </location>
</feature>
<dbReference type="GO" id="GO:0004476">
    <property type="term" value="F:mannose-6-phosphate isomerase activity"/>
    <property type="evidence" value="ECO:0007669"/>
    <property type="project" value="UniProtKB-EC"/>
</dbReference>
<keyword evidence="6" id="KW-0342">GTP-binding</keyword>
<evidence type="ECO:0000256" key="3">
    <source>
        <dbReference type="ARBA" id="ARBA00022679"/>
    </source>
</evidence>
<organism evidence="12 13">
    <name type="scientific">Dongia rigui</name>
    <dbReference type="NCBI Taxonomy" id="940149"/>
    <lineage>
        <taxon>Bacteria</taxon>
        <taxon>Pseudomonadati</taxon>
        <taxon>Pseudomonadota</taxon>
        <taxon>Alphaproteobacteria</taxon>
        <taxon>Rhodospirillales</taxon>
        <taxon>Dongiaceae</taxon>
        <taxon>Dongia</taxon>
    </lineage>
</organism>
<dbReference type="EC" id="2.7.7.13" evidence="2"/>
<feature type="domain" description="MannoseP isomerase/GMP-like beta-helix" evidence="11">
    <location>
        <begin position="309"/>
        <end position="355"/>
    </location>
</feature>
<dbReference type="Proteomes" id="UP001271769">
    <property type="component" value="Unassembled WGS sequence"/>
</dbReference>
<accession>A0ABU5E345</accession>
<dbReference type="InterPro" id="IPR054566">
    <property type="entry name" value="ManC/GMP-like_b-helix"/>
</dbReference>
<dbReference type="RefSeq" id="WP_320502265.1">
    <property type="nucleotide sequence ID" value="NZ_JAXCLX010000003.1"/>
</dbReference>
<evidence type="ECO:0000256" key="2">
    <source>
        <dbReference type="ARBA" id="ARBA00012387"/>
    </source>
</evidence>
<evidence type="ECO:0000313" key="13">
    <source>
        <dbReference type="Proteomes" id="UP001271769"/>
    </source>
</evidence>
<dbReference type="InterPro" id="IPR014710">
    <property type="entry name" value="RmlC-like_jellyroll"/>
</dbReference>
<dbReference type="Gene3D" id="2.60.120.10">
    <property type="entry name" value="Jelly Rolls"/>
    <property type="match status" value="1"/>
</dbReference>
<dbReference type="InterPro" id="IPR006375">
    <property type="entry name" value="Man1P_GuaTrfase/Man6P_Isoase"/>
</dbReference>
<dbReference type="CDD" id="cd02509">
    <property type="entry name" value="GDP-M1P_Guanylyltransferase"/>
    <property type="match status" value="1"/>
</dbReference>
<dbReference type="NCBIfam" id="TIGR01479">
    <property type="entry name" value="GMP_PMI"/>
    <property type="match status" value="1"/>
</dbReference>
<dbReference type="InterPro" id="IPR011051">
    <property type="entry name" value="RmlC_Cupin_sf"/>
</dbReference>
<dbReference type="Pfam" id="PF00483">
    <property type="entry name" value="NTP_transferase"/>
    <property type="match status" value="1"/>
</dbReference>
<comment type="catalytic activity">
    <reaction evidence="7">
        <text>alpha-D-mannose 1-phosphate + GTP + H(+) = GDP-alpha-D-mannose + diphosphate</text>
        <dbReference type="Rhea" id="RHEA:15229"/>
        <dbReference type="ChEBI" id="CHEBI:15378"/>
        <dbReference type="ChEBI" id="CHEBI:33019"/>
        <dbReference type="ChEBI" id="CHEBI:37565"/>
        <dbReference type="ChEBI" id="CHEBI:57527"/>
        <dbReference type="ChEBI" id="CHEBI:58409"/>
        <dbReference type="EC" id="2.7.7.13"/>
    </reaction>
</comment>
<dbReference type="InterPro" id="IPR001538">
    <property type="entry name" value="Man6P_isomerase-2_C"/>
</dbReference>
<keyword evidence="13" id="KW-1185">Reference proteome</keyword>
<dbReference type="CDD" id="cd02213">
    <property type="entry name" value="cupin_PMI_typeII_C"/>
    <property type="match status" value="1"/>
</dbReference>
<dbReference type="Pfam" id="PF01050">
    <property type="entry name" value="MannoseP_isomer"/>
    <property type="match status" value="1"/>
</dbReference>
<evidence type="ECO:0000313" key="12">
    <source>
        <dbReference type="EMBL" id="MDY0873792.1"/>
    </source>
</evidence>
<keyword evidence="12" id="KW-0413">Isomerase</keyword>
<dbReference type="EMBL" id="JAXCLX010000003">
    <property type="protein sequence ID" value="MDY0873792.1"/>
    <property type="molecule type" value="Genomic_DNA"/>
</dbReference>
<name>A0ABU5E345_9PROT</name>
<keyword evidence="4 12" id="KW-0548">Nucleotidyltransferase</keyword>
<reference evidence="12 13" key="1">
    <citation type="journal article" date="2013" name="Antonie Van Leeuwenhoek">
        <title>Dongia rigui sp. nov., isolated from freshwater of a large wetland in Korea.</title>
        <authorList>
            <person name="Baik K.S."/>
            <person name="Hwang Y.M."/>
            <person name="Choi J.S."/>
            <person name="Kwon J."/>
            <person name="Seong C.N."/>
        </authorList>
    </citation>
    <scope>NUCLEOTIDE SEQUENCE [LARGE SCALE GENOMIC DNA]</scope>
    <source>
        <strain evidence="12 13">04SU4-P</strain>
    </source>
</reference>
<dbReference type="InterPro" id="IPR049577">
    <property type="entry name" value="GMPP_N"/>
</dbReference>
<dbReference type="SUPFAM" id="SSF51182">
    <property type="entry name" value="RmlC-like cupins"/>
    <property type="match status" value="1"/>
</dbReference>
<sequence>MGLAPEASREVRPVVLAGGSGMRLWPLSRETFPKQLSPLMGEHSLLQSTIRRIGSNAAFGRPIILTNEALRFAVAEQLRLADCAASIVLEPVGRNTAAAIAVAAFQAARENAEATLLVMPSDHMIADGSAFLIAVERAVTLARQNLLVTFGATPTRPETGFGYIRQGAAIEGGHGYRVASFTEKPSRDVAQGYLDKGGYYWNCGIFVFKASFYLAELKRLAPEVHDAAQAACDTQATDHDFIRIGAKAFAASPDISIDYAVMEKTGAAAVVPLDAGWSDIGSWSEIWNILPKDAAANVLLGDVLAENVTRCYINGADKLVAAVGLTDTIVVATDDAVLVAGIEHAQSVRKITERLKTLHRREAIEPTRVSRPWGFFQSLHRGERFQVKRLTIAPGARISLQMHLHRAEHWVVVNGTALVTHGEDKRLVQENESIYIPAGTKHRLENPGKMELNVIEVQTGSYLEEDDIVRYDDTYGRS</sequence>
<evidence type="ECO:0000259" key="10">
    <source>
        <dbReference type="Pfam" id="PF01050"/>
    </source>
</evidence>
<comment type="similarity">
    <text evidence="1 8">Belongs to the mannose-6-phosphate isomerase type 2 family.</text>
</comment>
<evidence type="ECO:0000256" key="7">
    <source>
        <dbReference type="ARBA" id="ARBA00047343"/>
    </source>
</evidence>
<dbReference type="GO" id="GO:0004475">
    <property type="term" value="F:mannose-1-phosphate guanylyltransferase (GTP) activity"/>
    <property type="evidence" value="ECO:0007669"/>
    <property type="project" value="UniProtKB-EC"/>
</dbReference>
<evidence type="ECO:0000256" key="6">
    <source>
        <dbReference type="ARBA" id="ARBA00023134"/>
    </source>
</evidence>
<dbReference type="SUPFAM" id="SSF53448">
    <property type="entry name" value="Nucleotide-diphospho-sugar transferases"/>
    <property type="match status" value="1"/>
</dbReference>